<feature type="transmembrane region" description="Helical" evidence="6">
    <location>
        <begin position="69"/>
        <end position="98"/>
    </location>
</feature>
<name>A0ABY8URB3_TETOB</name>
<evidence type="ECO:0000256" key="5">
    <source>
        <dbReference type="SAM" id="MobiDB-lite"/>
    </source>
</evidence>
<dbReference type="PANTHER" id="PTHR11132">
    <property type="entry name" value="SOLUTE CARRIER FAMILY 35"/>
    <property type="match status" value="1"/>
</dbReference>
<accession>A0ABY8URB3</accession>
<dbReference type="EMBL" id="CP126224">
    <property type="protein sequence ID" value="WIA23772.1"/>
    <property type="molecule type" value="Genomic_DNA"/>
</dbReference>
<feature type="transmembrane region" description="Helical" evidence="6">
    <location>
        <begin position="222"/>
        <end position="241"/>
    </location>
</feature>
<keyword evidence="3 6" id="KW-1133">Transmembrane helix</keyword>
<evidence type="ECO:0000259" key="7">
    <source>
        <dbReference type="Pfam" id="PF03151"/>
    </source>
</evidence>
<protein>
    <recommendedName>
        <fullName evidence="7">Sugar phosphate transporter domain-containing protein</fullName>
    </recommendedName>
</protein>
<evidence type="ECO:0000313" key="8">
    <source>
        <dbReference type="EMBL" id="WIA23772.1"/>
    </source>
</evidence>
<evidence type="ECO:0000256" key="1">
    <source>
        <dbReference type="ARBA" id="ARBA00004141"/>
    </source>
</evidence>
<dbReference type="Pfam" id="PF03151">
    <property type="entry name" value="TPT"/>
    <property type="match status" value="1"/>
</dbReference>
<dbReference type="InterPro" id="IPR050186">
    <property type="entry name" value="TPT_transporter"/>
</dbReference>
<organism evidence="8 9">
    <name type="scientific">Tetradesmus obliquus</name>
    <name type="common">Green alga</name>
    <name type="synonym">Acutodesmus obliquus</name>
    <dbReference type="NCBI Taxonomy" id="3088"/>
    <lineage>
        <taxon>Eukaryota</taxon>
        <taxon>Viridiplantae</taxon>
        <taxon>Chlorophyta</taxon>
        <taxon>core chlorophytes</taxon>
        <taxon>Chlorophyceae</taxon>
        <taxon>CS clade</taxon>
        <taxon>Sphaeropleales</taxon>
        <taxon>Scenedesmaceae</taxon>
        <taxon>Tetradesmus</taxon>
    </lineage>
</organism>
<keyword evidence="2 6" id="KW-0812">Transmembrane</keyword>
<feature type="region of interest" description="Disordered" evidence="5">
    <location>
        <begin position="338"/>
        <end position="398"/>
    </location>
</feature>
<feature type="transmembrane region" description="Helical" evidence="6">
    <location>
        <begin position="253"/>
        <end position="275"/>
    </location>
</feature>
<proteinExistence type="predicted"/>
<feature type="transmembrane region" description="Helical" evidence="6">
    <location>
        <begin position="287"/>
        <end position="308"/>
    </location>
</feature>
<feature type="region of interest" description="Disordered" evidence="5">
    <location>
        <begin position="1"/>
        <end position="27"/>
    </location>
</feature>
<dbReference type="InterPro" id="IPR004853">
    <property type="entry name" value="Sugar_P_trans_dom"/>
</dbReference>
<keyword evidence="9" id="KW-1185">Reference proteome</keyword>
<reference evidence="8 9" key="1">
    <citation type="submission" date="2023-05" db="EMBL/GenBank/DDBJ databases">
        <title>A 100% complete, gapless, phased diploid assembly of the Scenedesmus obliquus UTEX 3031 genome.</title>
        <authorList>
            <person name="Biondi T.C."/>
            <person name="Hanschen E.R."/>
            <person name="Kwon T."/>
            <person name="Eng W."/>
            <person name="Kruse C.P.S."/>
            <person name="Koehler S.I."/>
            <person name="Kunde Y."/>
            <person name="Gleasner C.D."/>
            <person name="You Mak K.T."/>
            <person name="Polle J."/>
            <person name="Hovde B.T."/>
            <person name="Starkenburg S.R."/>
        </authorList>
    </citation>
    <scope>NUCLEOTIDE SEQUENCE [LARGE SCALE GENOMIC DNA]</scope>
    <source>
        <strain evidence="8 9">DOE0152z</strain>
    </source>
</reference>
<evidence type="ECO:0000256" key="2">
    <source>
        <dbReference type="ARBA" id="ARBA00022692"/>
    </source>
</evidence>
<dbReference type="Proteomes" id="UP001244341">
    <property type="component" value="Chromosome 17b"/>
</dbReference>
<evidence type="ECO:0000256" key="3">
    <source>
        <dbReference type="ARBA" id="ARBA00022989"/>
    </source>
</evidence>
<feature type="transmembrane region" description="Helical" evidence="6">
    <location>
        <begin position="161"/>
        <end position="178"/>
    </location>
</feature>
<dbReference type="InterPro" id="IPR037185">
    <property type="entry name" value="EmrE-like"/>
</dbReference>
<evidence type="ECO:0000256" key="4">
    <source>
        <dbReference type="ARBA" id="ARBA00023136"/>
    </source>
</evidence>
<sequence length="435" mass="43677">MGATSPELPQQHAAGHGSSSSSSSSSSAGSSSSASASIAADGCAWSLNVGSAVAIVFVNKVLMSSKSGYGFSFAVTLSAIHFLTAAGCVMAAQAAGLAEKAKRMPWKATLWFSLVAVVSIGSLNLSLLVNPVGLYQVAKLLVIPYVCGVEAVWMGRKFSNGTLLAIVTVMAGVGVVTVNDLNSGATQLMGVVLAAVSVVASGSQQILCGSVQRAYKLQSHQLLAATATVQGGMLLLLGPWVDAWVSGRWVGNYVMTMPALGVLLLSCAFSVGVNVSQFMCLGRFSAATFQVLGHTKTVLVLLISWLALGEVMSLRKAAGMAVAVAGMIAYGYCVSASSSSSSTSSASRKTSKPGGGAAGAVELGQQQGGGSSSTSNREAGVAAAAGGDEEAGESLPLLRNVSREHAGWAGESVVVVAVGQQQQRSSDGGGGGGSN</sequence>
<gene>
    <name evidence="8" type="ORF">OEZ85_013457</name>
</gene>
<dbReference type="SUPFAM" id="SSF103481">
    <property type="entry name" value="Multidrug resistance efflux transporter EmrE"/>
    <property type="match status" value="1"/>
</dbReference>
<feature type="transmembrane region" description="Helical" evidence="6">
    <location>
        <begin position="110"/>
        <end position="129"/>
    </location>
</feature>
<feature type="compositionally biased region" description="Low complexity" evidence="5">
    <location>
        <begin position="13"/>
        <end position="27"/>
    </location>
</feature>
<comment type="subcellular location">
    <subcellularLocation>
        <location evidence="1">Membrane</location>
        <topology evidence="1">Multi-pass membrane protein</topology>
    </subcellularLocation>
</comment>
<evidence type="ECO:0000313" key="9">
    <source>
        <dbReference type="Proteomes" id="UP001244341"/>
    </source>
</evidence>
<feature type="compositionally biased region" description="Low complexity" evidence="5">
    <location>
        <begin position="338"/>
        <end position="348"/>
    </location>
</feature>
<feature type="domain" description="Sugar phosphate transporter" evidence="7">
    <location>
        <begin position="57"/>
        <end position="330"/>
    </location>
</feature>
<evidence type="ECO:0000256" key="6">
    <source>
        <dbReference type="SAM" id="Phobius"/>
    </source>
</evidence>
<feature type="transmembrane region" description="Helical" evidence="6">
    <location>
        <begin position="314"/>
        <end position="333"/>
    </location>
</feature>
<keyword evidence="4 6" id="KW-0472">Membrane</keyword>
<feature type="transmembrane region" description="Helical" evidence="6">
    <location>
        <begin position="184"/>
        <end position="202"/>
    </location>
</feature>